<dbReference type="SUPFAM" id="SSF48498">
    <property type="entry name" value="Tetracyclin repressor-like, C-terminal domain"/>
    <property type="match status" value="1"/>
</dbReference>
<evidence type="ECO:0000256" key="3">
    <source>
        <dbReference type="ARBA" id="ARBA00023163"/>
    </source>
</evidence>
<dbReference type="RefSeq" id="WP_013884636.1">
    <property type="nucleotide sequence ID" value="NC_015671.1"/>
</dbReference>
<dbReference type="InterPro" id="IPR036271">
    <property type="entry name" value="Tet_transcr_reg_TetR-rel_C_sf"/>
</dbReference>
<keyword evidence="1" id="KW-0805">Transcription regulation</keyword>
<dbReference type="KEGG" id="cga:Celgi_2620"/>
<dbReference type="EMBL" id="CP002665">
    <property type="protein sequence ID" value="AEI13119.1"/>
    <property type="molecule type" value="Genomic_DNA"/>
</dbReference>
<dbReference type="GO" id="GO:0000976">
    <property type="term" value="F:transcription cis-regulatory region binding"/>
    <property type="evidence" value="ECO:0007669"/>
    <property type="project" value="TreeGrafter"/>
</dbReference>
<dbReference type="OrthoDB" id="3210235at2"/>
<sequence>MTESPRRRPTGRRPGDSGTRDAILDAALTLFAERGYEGASVRAIAAAAGVDSALLRHFFTDKPTLFTTVVADRTAIPGRIGAAIGSAAAGAGWAAADAYLRLWESDETRPVLLSLVRSAATSPAAAQMLRETLFSRVLAQSGVPSENVVRLALAGTHLLGIAVARHVVLLPPLVDLTLEELVAQVGPTIHRYLTGTHLDPPAPQEPGA</sequence>
<dbReference type="eggNOG" id="COG1309">
    <property type="taxonomic scope" value="Bacteria"/>
</dbReference>
<dbReference type="InterPro" id="IPR041678">
    <property type="entry name" value="TetR_C_16"/>
</dbReference>
<dbReference type="PRINTS" id="PR00455">
    <property type="entry name" value="HTHTETR"/>
</dbReference>
<dbReference type="PANTHER" id="PTHR30055">
    <property type="entry name" value="HTH-TYPE TRANSCRIPTIONAL REGULATOR RUTR"/>
    <property type="match status" value="1"/>
</dbReference>
<protein>
    <submittedName>
        <fullName evidence="6">Regulatory protein TetR</fullName>
    </submittedName>
</protein>
<dbReference type="PANTHER" id="PTHR30055:SF234">
    <property type="entry name" value="HTH-TYPE TRANSCRIPTIONAL REGULATOR BETI"/>
    <property type="match status" value="1"/>
</dbReference>
<dbReference type="STRING" id="593907.Celgi_2620"/>
<evidence type="ECO:0000313" key="6">
    <source>
        <dbReference type="EMBL" id="AEI13119.1"/>
    </source>
</evidence>
<dbReference type="InterPro" id="IPR050109">
    <property type="entry name" value="HTH-type_TetR-like_transc_reg"/>
</dbReference>
<keyword evidence="3" id="KW-0804">Transcription</keyword>
<dbReference type="GO" id="GO:0003700">
    <property type="term" value="F:DNA-binding transcription factor activity"/>
    <property type="evidence" value="ECO:0007669"/>
    <property type="project" value="TreeGrafter"/>
</dbReference>
<feature type="domain" description="HTH tetR-type" evidence="5">
    <location>
        <begin position="17"/>
        <end position="77"/>
    </location>
</feature>
<dbReference type="Gene3D" id="1.10.357.10">
    <property type="entry name" value="Tetracycline Repressor, domain 2"/>
    <property type="match status" value="1"/>
</dbReference>
<organism evidence="6 7">
    <name type="scientific">Cellulomonas gilvus (strain ATCC 13127 / NRRL B-14078)</name>
    <name type="common">Cellvibrio gilvus</name>
    <dbReference type="NCBI Taxonomy" id="593907"/>
    <lineage>
        <taxon>Bacteria</taxon>
        <taxon>Bacillati</taxon>
        <taxon>Actinomycetota</taxon>
        <taxon>Actinomycetes</taxon>
        <taxon>Micrococcales</taxon>
        <taxon>Cellulomonadaceae</taxon>
        <taxon>Cellulomonas</taxon>
    </lineage>
</organism>
<evidence type="ECO:0000313" key="7">
    <source>
        <dbReference type="Proteomes" id="UP000000485"/>
    </source>
</evidence>
<dbReference type="InterPro" id="IPR009057">
    <property type="entry name" value="Homeodomain-like_sf"/>
</dbReference>
<dbReference type="HOGENOM" id="CLU_069356_10_0_11"/>
<accession>F8A3C6</accession>
<feature type="DNA-binding region" description="H-T-H motif" evidence="4">
    <location>
        <begin position="40"/>
        <end position="59"/>
    </location>
</feature>
<dbReference type="Pfam" id="PF00440">
    <property type="entry name" value="TetR_N"/>
    <property type="match status" value="1"/>
</dbReference>
<evidence type="ECO:0000256" key="4">
    <source>
        <dbReference type="PROSITE-ProRule" id="PRU00335"/>
    </source>
</evidence>
<gene>
    <name evidence="6" type="ordered locus">Celgi_2620</name>
</gene>
<name>F8A3C6_CELGA</name>
<keyword evidence="7" id="KW-1185">Reference proteome</keyword>
<evidence type="ECO:0000259" key="5">
    <source>
        <dbReference type="PROSITE" id="PS50977"/>
    </source>
</evidence>
<dbReference type="SUPFAM" id="SSF46689">
    <property type="entry name" value="Homeodomain-like"/>
    <property type="match status" value="1"/>
</dbReference>
<evidence type="ECO:0000256" key="2">
    <source>
        <dbReference type="ARBA" id="ARBA00023125"/>
    </source>
</evidence>
<evidence type="ECO:0000256" key="1">
    <source>
        <dbReference type="ARBA" id="ARBA00023015"/>
    </source>
</evidence>
<keyword evidence="2 4" id="KW-0238">DNA-binding</keyword>
<dbReference type="Proteomes" id="UP000000485">
    <property type="component" value="Chromosome"/>
</dbReference>
<reference evidence="7" key="1">
    <citation type="submission" date="2011-04" db="EMBL/GenBank/DDBJ databases">
        <title>Complete sequence of Cellvibrio gilvus ATCC 13127.</title>
        <authorList>
            <person name="Lucas S."/>
            <person name="Han J."/>
            <person name="Lapidus A."/>
            <person name="Cheng J.-F."/>
            <person name="Goodwin L."/>
            <person name="Pitluck S."/>
            <person name="Peters L."/>
            <person name="Munk A."/>
            <person name="Detter J.C."/>
            <person name="Han C."/>
            <person name="Tapia R."/>
            <person name="Land M."/>
            <person name="Hauser L."/>
            <person name="Kyrpides N."/>
            <person name="Ivanova N."/>
            <person name="Ovchinnikova G."/>
            <person name="Pagani I."/>
            <person name="Mead D."/>
            <person name="Brumm P."/>
            <person name="Woyke T."/>
        </authorList>
    </citation>
    <scope>NUCLEOTIDE SEQUENCE [LARGE SCALE GENOMIC DNA]</scope>
    <source>
        <strain evidence="7">ATCC 13127 / NRRL B-14078</strain>
    </source>
</reference>
<dbReference type="Pfam" id="PF17920">
    <property type="entry name" value="TetR_C_16"/>
    <property type="match status" value="1"/>
</dbReference>
<dbReference type="Gene3D" id="1.10.10.60">
    <property type="entry name" value="Homeodomain-like"/>
    <property type="match status" value="1"/>
</dbReference>
<dbReference type="InterPro" id="IPR001647">
    <property type="entry name" value="HTH_TetR"/>
</dbReference>
<proteinExistence type="predicted"/>
<dbReference type="PROSITE" id="PS50977">
    <property type="entry name" value="HTH_TETR_2"/>
    <property type="match status" value="1"/>
</dbReference>
<dbReference type="AlphaFoldDB" id="F8A3C6"/>